<evidence type="ECO:0008006" key="3">
    <source>
        <dbReference type="Google" id="ProtNLM"/>
    </source>
</evidence>
<gene>
    <name evidence="1" type="ORF">SAMN05444401_3809</name>
</gene>
<dbReference type="RefSeq" id="WP_073010474.1">
    <property type="nucleotide sequence ID" value="NZ_FQZO01000007.1"/>
</dbReference>
<sequence>MFVKEDELKKYLNKWQDILRLRDWDIKYEIVDKEWRKTGDIKIDMDDKKAVLMVNNFNPKQTNLEALIIHELLHLKLWGMDQMIEQLIFSVFGNNEEDAKFNFAYTQFMTLLESTVEDLSKSFVTLGADDKETSFGRIQKAVDEELGKVKL</sequence>
<reference evidence="1 2" key="1">
    <citation type="submission" date="2016-11" db="EMBL/GenBank/DDBJ databases">
        <authorList>
            <person name="Jaros S."/>
            <person name="Januszkiewicz K."/>
            <person name="Wedrychowicz H."/>
        </authorList>
    </citation>
    <scope>NUCLEOTIDE SEQUENCE [LARGE SCALE GENOMIC DNA]</scope>
    <source>
        <strain evidence="1 2">DSM 21864</strain>
    </source>
</reference>
<organism evidence="1 2">
    <name type="scientific">Clostridium amylolyticum</name>
    <dbReference type="NCBI Taxonomy" id="1121298"/>
    <lineage>
        <taxon>Bacteria</taxon>
        <taxon>Bacillati</taxon>
        <taxon>Bacillota</taxon>
        <taxon>Clostridia</taxon>
        <taxon>Eubacteriales</taxon>
        <taxon>Clostridiaceae</taxon>
        <taxon>Clostridium</taxon>
    </lineage>
</organism>
<keyword evidence="2" id="KW-1185">Reference proteome</keyword>
<proteinExistence type="predicted"/>
<dbReference type="OrthoDB" id="1848142at2"/>
<dbReference type="EMBL" id="FQZO01000007">
    <property type="protein sequence ID" value="SHJ75537.1"/>
    <property type="molecule type" value="Genomic_DNA"/>
</dbReference>
<accession>A0A1M6LWE0</accession>
<dbReference type="AlphaFoldDB" id="A0A1M6LWE0"/>
<protein>
    <recommendedName>
        <fullName evidence="3">SprT-like family protein</fullName>
    </recommendedName>
</protein>
<evidence type="ECO:0000313" key="2">
    <source>
        <dbReference type="Proteomes" id="UP000184080"/>
    </source>
</evidence>
<evidence type="ECO:0000313" key="1">
    <source>
        <dbReference type="EMBL" id="SHJ75537.1"/>
    </source>
</evidence>
<dbReference type="Proteomes" id="UP000184080">
    <property type="component" value="Unassembled WGS sequence"/>
</dbReference>
<dbReference type="STRING" id="1121298.SAMN05444401_3809"/>
<name>A0A1M6LWE0_9CLOT</name>